<evidence type="ECO:0000313" key="2">
    <source>
        <dbReference type="EMBL" id="KAF2612702.1"/>
    </source>
</evidence>
<organism evidence="2">
    <name type="scientific">Brassica cretica</name>
    <name type="common">Mustard</name>
    <dbReference type="NCBI Taxonomy" id="69181"/>
    <lineage>
        <taxon>Eukaryota</taxon>
        <taxon>Viridiplantae</taxon>
        <taxon>Streptophyta</taxon>
        <taxon>Embryophyta</taxon>
        <taxon>Tracheophyta</taxon>
        <taxon>Spermatophyta</taxon>
        <taxon>Magnoliopsida</taxon>
        <taxon>eudicotyledons</taxon>
        <taxon>Gunneridae</taxon>
        <taxon>Pentapetalae</taxon>
        <taxon>rosids</taxon>
        <taxon>malvids</taxon>
        <taxon>Brassicales</taxon>
        <taxon>Brassicaceae</taxon>
        <taxon>Brassiceae</taxon>
        <taxon>Brassica</taxon>
    </lineage>
</organism>
<evidence type="ECO:0000259" key="1">
    <source>
        <dbReference type="Pfam" id="PF13456"/>
    </source>
</evidence>
<dbReference type="GO" id="GO:0004523">
    <property type="term" value="F:RNA-DNA hybrid ribonuclease activity"/>
    <property type="evidence" value="ECO:0007669"/>
    <property type="project" value="InterPro"/>
</dbReference>
<feature type="domain" description="RNase H type-1" evidence="1">
    <location>
        <begin position="2"/>
        <end position="94"/>
    </location>
</feature>
<reference evidence="2" key="1">
    <citation type="submission" date="2019-12" db="EMBL/GenBank/DDBJ databases">
        <title>Genome sequencing and annotation of Brassica cretica.</title>
        <authorList>
            <person name="Studholme D.J."/>
            <person name="Sarris P.F."/>
        </authorList>
    </citation>
    <scope>NUCLEOTIDE SEQUENCE</scope>
    <source>
        <strain evidence="2">PFS-102/07</strain>
        <tissue evidence="2">Leaf</tissue>
    </source>
</reference>
<protein>
    <recommendedName>
        <fullName evidence="1">RNase H type-1 domain-containing protein</fullName>
    </recommendedName>
</protein>
<dbReference type="Pfam" id="PF13456">
    <property type="entry name" value="RVT_3"/>
    <property type="match status" value="1"/>
</dbReference>
<dbReference type="Gene3D" id="3.30.420.10">
    <property type="entry name" value="Ribonuclease H-like superfamily/Ribonuclease H"/>
    <property type="match status" value="1"/>
</dbReference>
<dbReference type="EMBL" id="QGKY02000089">
    <property type="protein sequence ID" value="KAF2612702.1"/>
    <property type="molecule type" value="Genomic_DNA"/>
</dbReference>
<proteinExistence type="predicted"/>
<accession>A0A8S9M1H8</accession>
<comment type="caution">
    <text evidence="2">The sequence shown here is derived from an EMBL/GenBank/DDBJ whole genome shotgun (WGS) entry which is preliminary data.</text>
</comment>
<dbReference type="InterPro" id="IPR036397">
    <property type="entry name" value="RNaseH_sf"/>
</dbReference>
<sequence>MPTNSPLEAEACSILMAVQEVWKVRYKHVVFMTDCKQLRDELHQQMAEQTISKVRNTEASSMVRDIVAMATEFSFTFHYVPRVLTRNVGVMAKEATYKDKRTK</sequence>
<gene>
    <name evidence="2" type="ORF">F2Q70_00009146</name>
</gene>
<dbReference type="InterPro" id="IPR002156">
    <property type="entry name" value="RNaseH_domain"/>
</dbReference>
<dbReference type="AlphaFoldDB" id="A0A8S9M1H8"/>
<dbReference type="GO" id="GO:0003676">
    <property type="term" value="F:nucleic acid binding"/>
    <property type="evidence" value="ECO:0007669"/>
    <property type="project" value="InterPro"/>
</dbReference>
<name>A0A8S9M1H8_BRACR</name>